<dbReference type="Proteomes" id="UP000198460">
    <property type="component" value="Unassembled WGS sequence"/>
</dbReference>
<sequence length="94" mass="10101">MPLNRRGALAGRGGGYGDALAEMINGLYTNVKLIHRPTSWKTHEFRALATLDGGESVAPPSSADGTTWRYPAPQMQNQTAIDNSVMPPPRPALN</sequence>
<protein>
    <submittedName>
        <fullName evidence="1">Uncharacterized protein</fullName>
    </submittedName>
</protein>
<proteinExistence type="predicted"/>
<reference evidence="1 2" key="1">
    <citation type="submission" date="2017-04" db="EMBL/GenBank/DDBJ databases">
        <authorList>
            <person name="Afonso C.L."/>
            <person name="Miller P.J."/>
            <person name="Scott M.A."/>
            <person name="Spackman E."/>
            <person name="Goraichik I."/>
            <person name="Dimitrov K.M."/>
            <person name="Suarez D.L."/>
            <person name="Swayne D.E."/>
        </authorList>
    </citation>
    <scope>NUCLEOTIDE SEQUENCE [LARGE SCALE GENOMIC DNA]</scope>
    <source>
        <strain evidence="1">LMG 28154</strain>
    </source>
</reference>
<gene>
    <name evidence="1" type="ORF">BSIN_5168</name>
</gene>
<dbReference type="AlphaFoldDB" id="A0A238HCV0"/>
<evidence type="ECO:0000313" key="1">
    <source>
        <dbReference type="EMBL" id="SMG02905.1"/>
    </source>
</evidence>
<name>A0A238HCV0_9BURK</name>
<organism evidence="1 2">
    <name type="scientific">Burkholderia singularis</name>
    <dbReference type="NCBI Taxonomy" id="1503053"/>
    <lineage>
        <taxon>Bacteria</taxon>
        <taxon>Pseudomonadati</taxon>
        <taxon>Pseudomonadota</taxon>
        <taxon>Betaproteobacteria</taxon>
        <taxon>Burkholderiales</taxon>
        <taxon>Burkholderiaceae</taxon>
        <taxon>Burkholderia</taxon>
        <taxon>pseudomallei group</taxon>
    </lineage>
</organism>
<evidence type="ECO:0000313" key="2">
    <source>
        <dbReference type="Proteomes" id="UP000198460"/>
    </source>
</evidence>
<dbReference type="EMBL" id="FXAN01000115">
    <property type="protein sequence ID" value="SMG02905.1"/>
    <property type="molecule type" value="Genomic_DNA"/>
</dbReference>
<accession>A0A238HCV0</accession>